<feature type="transmembrane region" description="Helical" evidence="7">
    <location>
        <begin position="151"/>
        <end position="172"/>
    </location>
</feature>
<keyword evidence="5 7" id="KW-0472">Membrane</keyword>
<dbReference type="EMBL" id="CATNWA010009418">
    <property type="protein sequence ID" value="CAI9557996.1"/>
    <property type="molecule type" value="Genomic_DNA"/>
</dbReference>
<keyword evidence="6" id="KW-0966">Cell projection</keyword>
<protein>
    <recommendedName>
        <fullName evidence="10">Transmembrane protein 17</fullName>
    </recommendedName>
</protein>
<evidence type="ECO:0000256" key="6">
    <source>
        <dbReference type="ARBA" id="ARBA00023273"/>
    </source>
</evidence>
<feature type="transmembrane region" description="Helical" evidence="7">
    <location>
        <begin position="119"/>
        <end position="139"/>
    </location>
</feature>
<evidence type="ECO:0000256" key="5">
    <source>
        <dbReference type="ARBA" id="ARBA00023136"/>
    </source>
</evidence>
<accession>A0ABN9CD51</accession>
<evidence type="ECO:0000256" key="3">
    <source>
        <dbReference type="ARBA" id="ARBA00022692"/>
    </source>
</evidence>
<dbReference type="InterPro" id="IPR019184">
    <property type="entry name" value="Uncharacterised_TM-17"/>
</dbReference>
<evidence type="ECO:0008006" key="10">
    <source>
        <dbReference type="Google" id="ProtNLM"/>
    </source>
</evidence>
<feature type="transmembrane region" description="Helical" evidence="7">
    <location>
        <begin position="55"/>
        <end position="73"/>
    </location>
</feature>
<evidence type="ECO:0000256" key="1">
    <source>
        <dbReference type="ARBA" id="ARBA00004138"/>
    </source>
</evidence>
<gene>
    <name evidence="8" type="ORF">SPARVUS_LOCUS4832749</name>
</gene>
<comment type="caution">
    <text evidence="8">The sequence shown here is derived from an EMBL/GenBank/DDBJ whole genome shotgun (WGS) entry which is preliminary data.</text>
</comment>
<proteinExistence type="predicted"/>
<dbReference type="Proteomes" id="UP001162483">
    <property type="component" value="Unassembled WGS sequence"/>
</dbReference>
<comment type="subcellular location">
    <subcellularLocation>
        <location evidence="1">Cell projection</location>
        <location evidence="1">Cilium</location>
    </subcellularLocation>
    <subcellularLocation>
        <location evidence="2">Membrane</location>
        <topology evidence="2">Multi-pass membrane protein</topology>
    </subcellularLocation>
</comment>
<keyword evidence="9" id="KW-1185">Reference proteome</keyword>
<dbReference type="Pfam" id="PF09799">
    <property type="entry name" value="Transmemb_17"/>
    <property type="match status" value="1"/>
</dbReference>
<evidence type="ECO:0000256" key="7">
    <source>
        <dbReference type="SAM" id="Phobius"/>
    </source>
</evidence>
<reference evidence="8" key="1">
    <citation type="submission" date="2023-05" db="EMBL/GenBank/DDBJ databases">
        <authorList>
            <person name="Stuckert A."/>
        </authorList>
    </citation>
    <scope>NUCLEOTIDE SEQUENCE</scope>
</reference>
<sequence length="223" mass="25790">MPLHTPLPSNVRHGLASISGSLFIQNKTTDCGEHRSYHTGNNFSHEVLSSVPLQMALYFNVFFFPFWFISEVIMLELKYFLLPGYYQFLLVTAVTIITVIEILRLYLGYIGNLHEKVPELAGFLLLTFLIQMPLFLFLLTDEKILILPLELAVHVIYVIFLNMELLVSFFVLKIMTRQLATQFYLQKTDDLENKNVPAKCSQVTIQRSKRSMIGLQDRDALMY</sequence>
<feature type="transmembrane region" description="Helical" evidence="7">
    <location>
        <begin position="85"/>
        <end position="107"/>
    </location>
</feature>
<evidence type="ECO:0000256" key="4">
    <source>
        <dbReference type="ARBA" id="ARBA00022989"/>
    </source>
</evidence>
<evidence type="ECO:0000256" key="2">
    <source>
        <dbReference type="ARBA" id="ARBA00004141"/>
    </source>
</evidence>
<evidence type="ECO:0000313" key="8">
    <source>
        <dbReference type="EMBL" id="CAI9557996.1"/>
    </source>
</evidence>
<organism evidence="8 9">
    <name type="scientific">Staurois parvus</name>
    <dbReference type="NCBI Taxonomy" id="386267"/>
    <lineage>
        <taxon>Eukaryota</taxon>
        <taxon>Metazoa</taxon>
        <taxon>Chordata</taxon>
        <taxon>Craniata</taxon>
        <taxon>Vertebrata</taxon>
        <taxon>Euteleostomi</taxon>
        <taxon>Amphibia</taxon>
        <taxon>Batrachia</taxon>
        <taxon>Anura</taxon>
        <taxon>Neobatrachia</taxon>
        <taxon>Ranoidea</taxon>
        <taxon>Ranidae</taxon>
        <taxon>Staurois</taxon>
    </lineage>
</organism>
<evidence type="ECO:0000313" key="9">
    <source>
        <dbReference type="Proteomes" id="UP001162483"/>
    </source>
</evidence>
<keyword evidence="4 7" id="KW-1133">Transmembrane helix</keyword>
<name>A0ABN9CD51_9NEOB</name>
<keyword evidence="3 7" id="KW-0812">Transmembrane</keyword>
<dbReference type="PANTHER" id="PTHR13531">
    <property type="entry name" value="GEO07735P1-RELATED-RELATED"/>
    <property type="match status" value="1"/>
</dbReference>
<dbReference type="PANTHER" id="PTHR13531:SF4">
    <property type="entry name" value="TRANSMEMBRANE PROTEIN 17B"/>
    <property type="match status" value="1"/>
</dbReference>